<sequence>MIPQTFQGPPKLNKLMVTNISHLQYFGTPNFYHKNPAWPKDLERTADKVHDDDDDDDDDDNDDGDDDLFQTSEFSMIETNMLPAEFCRNTWLESK</sequence>
<protein>
    <submittedName>
        <fullName evidence="2">Uncharacterized protein</fullName>
    </submittedName>
</protein>
<reference evidence="2 3" key="1">
    <citation type="journal article" date="2021" name="Elife">
        <title>Chloroplast acquisition without the gene transfer in kleptoplastic sea slugs, Plakobranchus ocellatus.</title>
        <authorList>
            <person name="Maeda T."/>
            <person name="Takahashi S."/>
            <person name="Yoshida T."/>
            <person name="Shimamura S."/>
            <person name="Takaki Y."/>
            <person name="Nagai Y."/>
            <person name="Toyoda A."/>
            <person name="Suzuki Y."/>
            <person name="Arimoto A."/>
            <person name="Ishii H."/>
            <person name="Satoh N."/>
            <person name="Nishiyama T."/>
            <person name="Hasebe M."/>
            <person name="Maruyama T."/>
            <person name="Minagawa J."/>
            <person name="Obokata J."/>
            <person name="Shigenobu S."/>
        </authorList>
    </citation>
    <scope>NUCLEOTIDE SEQUENCE [LARGE SCALE GENOMIC DNA]</scope>
</reference>
<feature type="compositionally biased region" description="Acidic residues" evidence="1">
    <location>
        <begin position="52"/>
        <end position="68"/>
    </location>
</feature>
<comment type="caution">
    <text evidence="2">The sequence shown here is derived from an EMBL/GenBank/DDBJ whole genome shotgun (WGS) entry which is preliminary data.</text>
</comment>
<dbReference type="EMBL" id="BLXT01007473">
    <property type="protein sequence ID" value="GFO39271.1"/>
    <property type="molecule type" value="Genomic_DNA"/>
</dbReference>
<name>A0AAV4D5N5_9GAST</name>
<proteinExistence type="predicted"/>
<evidence type="ECO:0000256" key="1">
    <source>
        <dbReference type="SAM" id="MobiDB-lite"/>
    </source>
</evidence>
<feature type="region of interest" description="Disordered" evidence="1">
    <location>
        <begin position="43"/>
        <end position="70"/>
    </location>
</feature>
<dbReference type="AlphaFoldDB" id="A0AAV4D5N5"/>
<accession>A0AAV4D5N5</accession>
<keyword evidence="3" id="KW-1185">Reference proteome</keyword>
<evidence type="ECO:0000313" key="2">
    <source>
        <dbReference type="EMBL" id="GFO39271.1"/>
    </source>
</evidence>
<evidence type="ECO:0000313" key="3">
    <source>
        <dbReference type="Proteomes" id="UP000735302"/>
    </source>
</evidence>
<dbReference type="Proteomes" id="UP000735302">
    <property type="component" value="Unassembled WGS sequence"/>
</dbReference>
<gene>
    <name evidence="2" type="ORF">PoB_006577600</name>
</gene>
<organism evidence="2 3">
    <name type="scientific">Plakobranchus ocellatus</name>
    <dbReference type="NCBI Taxonomy" id="259542"/>
    <lineage>
        <taxon>Eukaryota</taxon>
        <taxon>Metazoa</taxon>
        <taxon>Spiralia</taxon>
        <taxon>Lophotrochozoa</taxon>
        <taxon>Mollusca</taxon>
        <taxon>Gastropoda</taxon>
        <taxon>Heterobranchia</taxon>
        <taxon>Euthyneura</taxon>
        <taxon>Panpulmonata</taxon>
        <taxon>Sacoglossa</taxon>
        <taxon>Placobranchoidea</taxon>
        <taxon>Plakobranchidae</taxon>
        <taxon>Plakobranchus</taxon>
    </lineage>
</organism>